<dbReference type="STRING" id="3469.A0A4Y7JSI1"/>
<dbReference type="InterPro" id="IPR053294">
    <property type="entry name" value="RBM_PWI_domain"/>
</dbReference>
<dbReference type="PANTHER" id="PTHR47334:SF2">
    <property type="entry name" value="RNA-BINDING MOTIF PROTEIN 25"/>
    <property type="match status" value="1"/>
</dbReference>
<dbReference type="OrthoDB" id="1970584at2759"/>
<dbReference type="Gramene" id="RZC62655">
    <property type="protein sequence ID" value="RZC62655"/>
    <property type="gene ID" value="C5167_024393"/>
</dbReference>
<name>A0A4Y7JSI1_PAPSO</name>
<dbReference type="OMA" id="EHEITGQ"/>
<evidence type="ECO:0000313" key="1">
    <source>
        <dbReference type="EMBL" id="RZC62655.1"/>
    </source>
</evidence>
<gene>
    <name evidence="1" type="ORF">C5167_024393</name>
</gene>
<dbReference type="AlphaFoldDB" id="A0A4Y7JSI1"/>
<protein>
    <recommendedName>
        <fullName evidence="3">PWI domain-containing protein</fullName>
    </recommendedName>
</protein>
<organism evidence="1 2">
    <name type="scientific">Papaver somniferum</name>
    <name type="common">Opium poppy</name>
    <dbReference type="NCBI Taxonomy" id="3469"/>
    <lineage>
        <taxon>Eukaryota</taxon>
        <taxon>Viridiplantae</taxon>
        <taxon>Streptophyta</taxon>
        <taxon>Embryophyta</taxon>
        <taxon>Tracheophyta</taxon>
        <taxon>Spermatophyta</taxon>
        <taxon>Magnoliopsida</taxon>
        <taxon>Ranunculales</taxon>
        <taxon>Papaveraceae</taxon>
        <taxon>Papaveroideae</taxon>
        <taxon>Papaver</taxon>
    </lineage>
</organism>
<dbReference type="Gene3D" id="1.20.1390.10">
    <property type="entry name" value="PWI domain"/>
    <property type="match status" value="1"/>
</dbReference>
<evidence type="ECO:0000313" key="2">
    <source>
        <dbReference type="Proteomes" id="UP000316621"/>
    </source>
</evidence>
<dbReference type="EMBL" id="CM010719">
    <property type="protein sequence ID" value="RZC62655.1"/>
    <property type="molecule type" value="Genomic_DNA"/>
</dbReference>
<reference evidence="1 2" key="1">
    <citation type="journal article" date="2018" name="Science">
        <title>The opium poppy genome and morphinan production.</title>
        <authorList>
            <person name="Guo L."/>
            <person name="Winzer T."/>
            <person name="Yang X."/>
            <person name="Li Y."/>
            <person name="Ning Z."/>
            <person name="He Z."/>
            <person name="Teodor R."/>
            <person name="Lu Y."/>
            <person name="Bowser T.A."/>
            <person name="Graham I.A."/>
            <person name="Ye K."/>
        </authorList>
    </citation>
    <scope>NUCLEOTIDE SEQUENCE [LARGE SCALE GENOMIC DNA]</scope>
    <source>
        <strain evidence="2">cv. HN1</strain>
        <tissue evidence="1">Leaves</tissue>
    </source>
</reference>
<keyword evidence="2" id="KW-1185">Reference proteome</keyword>
<proteinExistence type="predicted"/>
<evidence type="ECO:0008006" key="3">
    <source>
        <dbReference type="Google" id="ProtNLM"/>
    </source>
</evidence>
<dbReference type="Proteomes" id="UP000316621">
    <property type="component" value="Chromosome 5"/>
</dbReference>
<dbReference type="PANTHER" id="PTHR47334">
    <property type="entry name" value="SPLICING FACTOR PWI DOMAIN-CONTAINING PROTEIN / RNA RECOGNITION MOTIF (RRM)-CONTAINING PROTEIN"/>
    <property type="match status" value="1"/>
</dbReference>
<accession>A0A4Y7JSI1</accession>
<sequence length="161" mass="18910">MAFDYENLCELKRVNETMPKTKEELFSCKINWDVYNKHELHANMRQGIWIETLEFMRQKEEAGLVEDEIIWSIFDYHASASQREFIAQGKANTVVDQIMQSLSKDRMSASEMTELLQPIFGHGSEKFVMRMWHSLICGIKLLEAGVKQRGIKKRWPVLLVR</sequence>